<organism evidence="2 3">
    <name type="scientific">Streblomastix strix</name>
    <dbReference type="NCBI Taxonomy" id="222440"/>
    <lineage>
        <taxon>Eukaryota</taxon>
        <taxon>Metamonada</taxon>
        <taxon>Preaxostyla</taxon>
        <taxon>Oxymonadida</taxon>
        <taxon>Streblomastigidae</taxon>
        <taxon>Streblomastix</taxon>
    </lineage>
</organism>
<comment type="caution">
    <text evidence="2">The sequence shown here is derived from an EMBL/GenBank/DDBJ whole genome shotgun (WGS) entry which is preliminary data.</text>
</comment>
<accession>A0A5J4VVL0</accession>
<dbReference type="Proteomes" id="UP000324800">
    <property type="component" value="Unassembled WGS sequence"/>
</dbReference>
<dbReference type="EMBL" id="SNRW01004819">
    <property type="protein sequence ID" value="KAA6386403.1"/>
    <property type="molecule type" value="Genomic_DNA"/>
</dbReference>
<feature type="region of interest" description="Disordered" evidence="1">
    <location>
        <begin position="1"/>
        <end position="23"/>
    </location>
</feature>
<proteinExistence type="predicted"/>
<evidence type="ECO:0000313" key="3">
    <source>
        <dbReference type="Proteomes" id="UP000324800"/>
    </source>
</evidence>
<protein>
    <submittedName>
        <fullName evidence="2">Uncharacterized protein</fullName>
    </submittedName>
</protein>
<reference evidence="2 3" key="1">
    <citation type="submission" date="2019-03" db="EMBL/GenBank/DDBJ databases">
        <title>Single cell metagenomics reveals metabolic interactions within the superorganism composed of flagellate Streblomastix strix and complex community of Bacteroidetes bacteria on its surface.</title>
        <authorList>
            <person name="Treitli S.C."/>
            <person name="Kolisko M."/>
            <person name="Husnik F."/>
            <person name="Keeling P."/>
            <person name="Hampl V."/>
        </authorList>
    </citation>
    <scope>NUCLEOTIDE SEQUENCE [LARGE SCALE GENOMIC DNA]</scope>
    <source>
        <strain evidence="2">ST1C</strain>
    </source>
</reference>
<name>A0A5J4VVL0_9EUKA</name>
<dbReference type="AlphaFoldDB" id="A0A5J4VVL0"/>
<evidence type="ECO:0000313" key="2">
    <source>
        <dbReference type="EMBL" id="KAA6386403.1"/>
    </source>
</evidence>
<sequence>MMAIDMDNEGQMNDQEEEEEEERIRIGHCRTNNYFLYAAAMITGGQNISIADVSTQAVRVHICDVECHRISLAILNLNRTNMYLATPDIIGREMGNS</sequence>
<gene>
    <name evidence="2" type="ORF">EZS28_018070</name>
</gene>
<evidence type="ECO:0000256" key="1">
    <source>
        <dbReference type="SAM" id="MobiDB-lite"/>
    </source>
</evidence>